<accession>A0A836I4G3</accession>
<dbReference type="KEGG" id="loi:92363999"/>
<dbReference type="Pfam" id="PF21771">
    <property type="entry name" value="CFAP58_CC"/>
    <property type="match status" value="1"/>
</dbReference>
<proteinExistence type="predicted"/>
<feature type="coiled-coil region" evidence="2">
    <location>
        <begin position="506"/>
        <end position="533"/>
    </location>
</feature>
<dbReference type="RefSeq" id="XP_067066263.1">
    <property type="nucleotide sequence ID" value="XM_067210065.1"/>
</dbReference>
<feature type="region of interest" description="Disordered" evidence="3">
    <location>
        <begin position="863"/>
        <end position="894"/>
    </location>
</feature>
<evidence type="ECO:0000259" key="4">
    <source>
        <dbReference type="Pfam" id="PF21771"/>
    </source>
</evidence>
<dbReference type="AlphaFoldDB" id="A0A836I4G3"/>
<reference evidence="6" key="2">
    <citation type="journal article" date="2021" name="Sci. Data">
        <title>Chromosome-scale genome sequencing, assembly and annotation of six genomes from subfamily Leishmaniinae.</title>
        <authorList>
            <person name="Almutairi H."/>
            <person name="Urbaniak M.D."/>
            <person name="Bates M.D."/>
            <person name="Jariyapan N."/>
            <person name="Kwakye-Nuako G."/>
            <person name="Thomaz Soccol V."/>
            <person name="Al-Salem W.S."/>
            <person name="Dillon R.J."/>
            <person name="Bates P.A."/>
            <person name="Gatherer D."/>
        </authorList>
    </citation>
    <scope>NUCLEOTIDE SEQUENCE [LARGE SCALE GENOMIC DNA]</scope>
</reference>
<evidence type="ECO:0000256" key="2">
    <source>
        <dbReference type="SAM" id="Coils"/>
    </source>
</evidence>
<dbReference type="SMR" id="A0A836I4G3"/>
<feature type="coiled-coil region" evidence="2">
    <location>
        <begin position="129"/>
        <end position="253"/>
    </location>
</feature>
<sequence>MSSSSHIGGVEGGTVEQGSAVRCSATATESHSPLFTAAENAEFQAILAECKTFQDCERQYQGVLMTLEGDDVLERFRVEYDSLHSSLLRSHEGESRLLRKCTDLQSDIEACAEKAIAAAELTLGDRDTIANLKSETERTSRRLVQVKEKEAQLKEAVTSLKREIAEQQAKAQEPIDLPAQEAALHSLRRLHDTLQREEEQLTQQLRSVSLDMAATQRRITVLVNSHSANAAELDRVREAISKTEEEAQMVLATKSMKEQELRAVRDTIAHRLAYHVSQQQTLDALGEDHERNGQELRDVKQEEARLTEEYQGVCRQLQHVNTALQECNEENDLWQRRVHEKAAELQAHQASIASLHKRYLKTQKVVEALQRRNAVAEERKSEQMERLREAVEQLRNEEAALARAKQSARTATQTAASVREEVSLLQQHIGGEAAEQQRNAAWLAGKRGYLRVLESVLMSIEEHIQQTRQEVCVVAQEAEVSEANAKKHAFTCAHLLSDIENKDVELVHNEEKLTEVEARIKQQQALLETMVAERNTYIAHYDQLKHGLSEQQHEFALLLAKVQSMRSAIQKRDKDVRLEVEHIQLLRQQHEELEAHVVDYQRRTSKKQRCADTLGQEVRQLRAVLSDAAAETTRQQRRCRGIVHERDMLERQATDRATELHALYERAHTQQALLKRQEGLYNEHTQQLEHLEYQTAQFAQQLEQMRMFVARLPELRVLLNNAARELQREKVRVRAMLDDASHAVNVHPYHELASAEPEAYALLQRVQKLQRALVQRRTELEEKEAAIQSVEQRYMKAKATVAHQPGPEIAEQLSAHQQNLIKKNQQMRQMQEALEFFRSQTDQFKARHDVLRERLVDMGKTYAASRAEEERRSRAGAFTDATSNTPRPDSPSAMAEPAVYRGFVAPPRSTTSTTSHAAIASCAVLGEGVGLPSEGPHQNTGQLP</sequence>
<dbReference type="InterPro" id="IPR049270">
    <property type="entry name" value="CFAP58_CC"/>
</dbReference>
<evidence type="ECO:0000256" key="3">
    <source>
        <dbReference type="SAM" id="MobiDB-lite"/>
    </source>
</evidence>
<feature type="coiled-coil region" evidence="2">
    <location>
        <begin position="719"/>
        <end position="840"/>
    </location>
</feature>
<evidence type="ECO:0000313" key="6">
    <source>
        <dbReference type="Proteomes" id="UP000674143"/>
    </source>
</evidence>
<organism evidence="5 6">
    <name type="scientific">Leishmania orientalis</name>
    <dbReference type="NCBI Taxonomy" id="2249476"/>
    <lineage>
        <taxon>Eukaryota</taxon>
        <taxon>Discoba</taxon>
        <taxon>Euglenozoa</taxon>
        <taxon>Kinetoplastea</taxon>
        <taxon>Metakinetoplastina</taxon>
        <taxon>Trypanosomatida</taxon>
        <taxon>Trypanosomatidae</taxon>
        <taxon>Leishmaniinae</taxon>
        <taxon>Leishmania</taxon>
    </lineage>
</organism>
<comment type="caution">
    <text evidence="5">The sequence shown here is derived from an EMBL/GenBank/DDBJ whole genome shotgun (WGS) entry which is preliminary data.</text>
</comment>
<gene>
    <name evidence="5" type="ORF">LSCM4_08195</name>
</gene>
<evidence type="ECO:0000313" key="5">
    <source>
        <dbReference type="EMBL" id="KAG5488215.1"/>
    </source>
</evidence>
<dbReference type="GO" id="GO:0005856">
    <property type="term" value="C:cytoskeleton"/>
    <property type="evidence" value="ECO:0007669"/>
    <property type="project" value="TreeGrafter"/>
</dbReference>
<dbReference type="PANTHER" id="PTHR32083:SF24">
    <property type="entry name" value="FLAGELLAR ASSOCIATED PROTEIN"/>
    <property type="match status" value="1"/>
</dbReference>
<feature type="domain" description="Cilia- and flagella-associated protein 58 central coiled coil" evidence="4">
    <location>
        <begin position="451"/>
        <end position="691"/>
    </location>
</feature>
<keyword evidence="6" id="KW-1185">Reference proteome</keyword>
<dbReference type="EMBL" id="JAFHLR010000002">
    <property type="protein sequence ID" value="KAG5488215.1"/>
    <property type="molecule type" value="Genomic_DNA"/>
</dbReference>
<dbReference type="PANTHER" id="PTHR32083">
    <property type="entry name" value="CILIA AND FLAGELLA-ASSOCIATED PROTEIN 58-RELATED"/>
    <property type="match status" value="1"/>
</dbReference>
<dbReference type="GeneID" id="92363999"/>
<reference evidence="6" key="1">
    <citation type="journal article" date="2021" name="Microbiol. Resour. Announc.">
        <title>LGAAP: Leishmaniinae Genome Assembly and Annotation Pipeline.</title>
        <authorList>
            <person name="Almutairi H."/>
            <person name="Urbaniak M.D."/>
            <person name="Bates M.D."/>
            <person name="Jariyapan N."/>
            <person name="Kwakye-Nuako G."/>
            <person name="Thomaz-Soccol V."/>
            <person name="Al-Salem W.S."/>
            <person name="Dillon R.J."/>
            <person name="Bates P.A."/>
            <person name="Gatherer D."/>
        </authorList>
    </citation>
    <scope>NUCLEOTIDE SEQUENCE [LARGE SCALE GENOMIC DNA]</scope>
</reference>
<evidence type="ECO:0000256" key="1">
    <source>
        <dbReference type="ARBA" id="ARBA00023054"/>
    </source>
</evidence>
<keyword evidence="1 2" id="KW-0175">Coiled coil</keyword>
<name>A0A836I4G3_9TRYP</name>
<feature type="coiled-coil region" evidence="2">
    <location>
        <begin position="317"/>
        <end position="421"/>
    </location>
</feature>
<dbReference type="Proteomes" id="UP000674143">
    <property type="component" value="Unassembled WGS sequence"/>
</dbReference>
<protein>
    <recommendedName>
        <fullName evidence="4">Cilia- and flagella-associated protein 58 central coiled coil domain-containing protein</fullName>
    </recommendedName>
</protein>